<organism evidence="2 3">
    <name type="scientific">Pseudotabrizicola algicola</name>
    <dbReference type="NCBI Taxonomy" id="2709381"/>
    <lineage>
        <taxon>Bacteria</taxon>
        <taxon>Pseudomonadati</taxon>
        <taxon>Pseudomonadota</taxon>
        <taxon>Alphaproteobacteria</taxon>
        <taxon>Rhodobacterales</taxon>
        <taxon>Paracoccaceae</taxon>
        <taxon>Pseudotabrizicola</taxon>
    </lineage>
</organism>
<evidence type="ECO:0000313" key="3">
    <source>
        <dbReference type="Proteomes" id="UP000481421"/>
    </source>
</evidence>
<dbReference type="RefSeq" id="WP_164615493.1">
    <property type="nucleotide sequence ID" value="NZ_JAAIKE010000015.1"/>
</dbReference>
<comment type="caution">
    <text evidence="2">The sequence shown here is derived from an EMBL/GenBank/DDBJ whole genome shotgun (WGS) entry which is preliminary data.</text>
</comment>
<keyword evidence="3" id="KW-1185">Reference proteome</keyword>
<reference evidence="2 3" key="1">
    <citation type="submission" date="2020-02" db="EMBL/GenBank/DDBJ databases">
        <title>Rhodobacter algicola sp. nov., isolated from microalga culture.</title>
        <authorList>
            <person name="Park C.-Y."/>
        </authorList>
    </citation>
    <scope>NUCLEOTIDE SEQUENCE [LARGE SCALE GENOMIC DNA]</scope>
    <source>
        <strain evidence="2 3">ETT8</strain>
    </source>
</reference>
<dbReference type="InterPro" id="IPR002575">
    <property type="entry name" value="Aminoglycoside_PTrfase"/>
</dbReference>
<sequence length="311" mass="34056">MTGLVTDAMMAEAVTAAGFAMADVVADGPAALASPSYKALESRSVLTADAFIKRMHPEMRGTFNLGAAFQAARDASSAGVGPKVFWSDEGLAAIAMDRLGQGWITARQNDLQSDAVMTSAVKALKKLHAGPVLDHRFDPFAEIDHLIATYRADGLALPDNIGWLRSLVWMAKGLSDSAELRPCRNDGSSSNLMIGPEGQVMLVDFDRAGMNDPLYDLGCLLAERTDHEIEMRPAFEAYVGHFDEVAFARARLWSHVGDMLHALWSGLMAHKSERRAVEWIKYGEWRLLRLTMALQHPLFEERVRLTAKGAA</sequence>
<gene>
    <name evidence="2" type="ORF">G3572_20865</name>
</gene>
<dbReference type="AlphaFoldDB" id="A0A6B3RR54"/>
<dbReference type="EMBL" id="JAAIKE010000015">
    <property type="protein sequence ID" value="NEX48654.1"/>
    <property type="molecule type" value="Genomic_DNA"/>
</dbReference>
<dbReference type="Proteomes" id="UP000481421">
    <property type="component" value="Unassembled WGS sequence"/>
</dbReference>
<keyword evidence="2" id="KW-0808">Transferase</keyword>
<protein>
    <submittedName>
        <fullName evidence="2">Phosphotransferase</fullName>
    </submittedName>
</protein>
<proteinExistence type="predicted"/>
<dbReference type="InterPro" id="IPR011009">
    <property type="entry name" value="Kinase-like_dom_sf"/>
</dbReference>
<dbReference type="Pfam" id="PF01636">
    <property type="entry name" value="APH"/>
    <property type="match status" value="1"/>
</dbReference>
<dbReference type="Gene3D" id="3.90.1200.10">
    <property type="match status" value="1"/>
</dbReference>
<name>A0A6B3RR54_9RHOB</name>
<dbReference type="GO" id="GO:0016740">
    <property type="term" value="F:transferase activity"/>
    <property type="evidence" value="ECO:0007669"/>
    <property type="project" value="UniProtKB-KW"/>
</dbReference>
<evidence type="ECO:0000259" key="1">
    <source>
        <dbReference type="Pfam" id="PF01636"/>
    </source>
</evidence>
<evidence type="ECO:0000313" key="2">
    <source>
        <dbReference type="EMBL" id="NEX48654.1"/>
    </source>
</evidence>
<feature type="domain" description="Aminoglycoside phosphotransferase" evidence="1">
    <location>
        <begin position="70"/>
        <end position="247"/>
    </location>
</feature>
<accession>A0A6B3RR54</accession>
<dbReference type="SUPFAM" id="SSF56112">
    <property type="entry name" value="Protein kinase-like (PK-like)"/>
    <property type="match status" value="1"/>
</dbReference>